<reference evidence="2" key="1">
    <citation type="submission" date="2018-12" db="EMBL/GenBank/DDBJ databases">
        <title>Tengunoibacter tsumagoiensis gen. nov., sp. nov., Dictyobacter kobayashii sp. nov., D. alpinus sp. nov., and D. joshuensis sp. nov. and description of Dictyobacteraceae fam. nov. within the order Ktedonobacterales isolated from Tengu-no-mugimeshi.</title>
        <authorList>
            <person name="Wang C.M."/>
            <person name="Zheng Y."/>
            <person name="Sakai Y."/>
            <person name="Toyoda A."/>
            <person name="Minakuchi Y."/>
            <person name="Abe K."/>
            <person name="Yokota A."/>
            <person name="Yabe S."/>
        </authorList>
    </citation>
    <scope>NUCLEOTIDE SEQUENCE [LARGE SCALE GENOMIC DNA]</scope>
    <source>
        <strain evidence="2">S-27</strain>
    </source>
</reference>
<accession>A0A401Z7B4</accession>
<name>A0A401Z7B4_9CHLR</name>
<gene>
    <name evidence="1" type="ORF">KDAU_00580</name>
</gene>
<dbReference type="EMBL" id="BIFQ01000001">
    <property type="protein sequence ID" value="GCE02729.1"/>
    <property type="molecule type" value="Genomic_DNA"/>
</dbReference>
<dbReference type="AlphaFoldDB" id="A0A401Z7B4"/>
<evidence type="ECO:0000313" key="1">
    <source>
        <dbReference type="EMBL" id="GCE02729.1"/>
    </source>
</evidence>
<comment type="caution">
    <text evidence="1">The sequence shown here is derived from an EMBL/GenBank/DDBJ whole genome shotgun (WGS) entry which is preliminary data.</text>
</comment>
<dbReference type="Proteomes" id="UP000287224">
    <property type="component" value="Unassembled WGS sequence"/>
</dbReference>
<protein>
    <submittedName>
        <fullName evidence="1">Uncharacterized protein</fullName>
    </submittedName>
</protein>
<sequence length="50" mass="6099">MRDTDKRKDQDRKYNKAYMFHRIVTPPTFNITPKKVCRDNARNTTEVEIR</sequence>
<keyword evidence="2" id="KW-1185">Reference proteome</keyword>
<organism evidence="1 2">
    <name type="scientific">Dictyobacter aurantiacus</name>
    <dbReference type="NCBI Taxonomy" id="1936993"/>
    <lineage>
        <taxon>Bacteria</taxon>
        <taxon>Bacillati</taxon>
        <taxon>Chloroflexota</taxon>
        <taxon>Ktedonobacteria</taxon>
        <taxon>Ktedonobacterales</taxon>
        <taxon>Dictyobacteraceae</taxon>
        <taxon>Dictyobacter</taxon>
    </lineage>
</organism>
<evidence type="ECO:0000313" key="2">
    <source>
        <dbReference type="Proteomes" id="UP000287224"/>
    </source>
</evidence>
<proteinExistence type="predicted"/>